<keyword evidence="3" id="KW-1185">Reference proteome</keyword>
<sequence>MNASRSRDQKHVWVSESQRLEQSVTKSNQRLNSFGIIGIHKINLSELHLSNIPKVDVSDFRGLTDAGLGSRYFWIQDEAPSANGQLLAPNEGQEEKTTVFSSTEQ</sequence>
<gene>
    <name evidence="2" type="ORF">OCTVUL_1B027012</name>
</gene>
<accession>A0AA36AU99</accession>
<evidence type="ECO:0000313" key="2">
    <source>
        <dbReference type="EMBL" id="CAI9721859.1"/>
    </source>
</evidence>
<proteinExistence type="predicted"/>
<protein>
    <submittedName>
        <fullName evidence="2">Uncharacterized protein</fullName>
    </submittedName>
</protein>
<reference evidence="2" key="1">
    <citation type="submission" date="2023-08" db="EMBL/GenBank/DDBJ databases">
        <authorList>
            <person name="Alioto T."/>
            <person name="Alioto T."/>
            <person name="Gomez Garrido J."/>
        </authorList>
    </citation>
    <scope>NUCLEOTIDE SEQUENCE</scope>
</reference>
<dbReference type="Proteomes" id="UP001162480">
    <property type="component" value="Chromosome 4"/>
</dbReference>
<name>A0AA36AU99_OCTVU</name>
<organism evidence="2 3">
    <name type="scientific">Octopus vulgaris</name>
    <name type="common">Common octopus</name>
    <dbReference type="NCBI Taxonomy" id="6645"/>
    <lineage>
        <taxon>Eukaryota</taxon>
        <taxon>Metazoa</taxon>
        <taxon>Spiralia</taxon>
        <taxon>Lophotrochozoa</taxon>
        <taxon>Mollusca</taxon>
        <taxon>Cephalopoda</taxon>
        <taxon>Coleoidea</taxon>
        <taxon>Octopodiformes</taxon>
        <taxon>Octopoda</taxon>
        <taxon>Incirrata</taxon>
        <taxon>Octopodidae</taxon>
        <taxon>Octopus</taxon>
    </lineage>
</organism>
<dbReference type="AlphaFoldDB" id="A0AA36AU99"/>
<dbReference type="EMBL" id="OX597817">
    <property type="protein sequence ID" value="CAI9721859.1"/>
    <property type="molecule type" value="Genomic_DNA"/>
</dbReference>
<evidence type="ECO:0000256" key="1">
    <source>
        <dbReference type="SAM" id="MobiDB-lite"/>
    </source>
</evidence>
<evidence type="ECO:0000313" key="3">
    <source>
        <dbReference type="Proteomes" id="UP001162480"/>
    </source>
</evidence>
<feature type="region of interest" description="Disordered" evidence="1">
    <location>
        <begin position="83"/>
        <end position="105"/>
    </location>
</feature>